<organism evidence="10 11">
    <name type="scientific">Streptococcus penaeicida</name>
    <dbReference type="NCBI Taxonomy" id="1765960"/>
    <lineage>
        <taxon>Bacteria</taxon>
        <taxon>Bacillati</taxon>
        <taxon>Bacillota</taxon>
        <taxon>Bacilli</taxon>
        <taxon>Lactobacillales</taxon>
        <taxon>Streptococcaceae</taxon>
        <taxon>Streptococcus</taxon>
    </lineage>
</organism>
<feature type="active site" description="Proton acceptor" evidence="5">
    <location>
        <position position="178"/>
    </location>
</feature>
<evidence type="ECO:0000313" key="10">
    <source>
        <dbReference type="EMBL" id="PND48203.1"/>
    </source>
</evidence>
<gene>
    <name evidence="10" type="ORF">AT575_02575</name>
</gene>
<dbReference type="InterPro" id="IPR001557">
    <property type="entry name" value="L-lactate/malate_DH"/>
</dbReference>
<feature type="domain" description="Lactate/malate dehydrogenase C-terminal" evidence="9">
    <location>
        <begin position="148"/>
        <end position="302"/>
    </location>
</feature>
<keyword evidence="2" id="KW-0021">Allosteric enzyme</keyword>
<evidence type="ECO:0000259" key="9">
    <source>
        <dbReference type="Pfam" id="PF02866"/>
    </source>
</evidence>
<dbReference type="GO" id="GO:0006089">
    <property type="term" value="P:lactate metabolic process"/>
    <property type="evidence" value="ECO:0007669"/>
    <property type="project" value="TreeGrafter"/>
</dbReference>
<sequence>MTRKIGIIGMGHVGSTVAHGLIAQGLFDEYVLIDTNVEKVEADVIDFRDSMANINQHALIKVNDYQALADAEIIISALGNIALQDNPNADRFAELSFTSKEVKKVSEKLKDVGFSGIIIAITNPVDTITSLYQSYTGLPKESVIGTGTLLDTARMKRAVAEKFAIDPRSVYGYNLGEHGNSQFTAWSQVKIKGKPIHQLASEEELAALTEESIKGGHRVFFGKKYTSYGIASSAIRLALAVVSDSHEELAVSHYNSTYDTYLSTPAIIGRQGVIEAIHLYLNEEEEFKLKKSADYIKSKVKDTL</sequence>
<dbReference type="SUPFAM" id="SSF51735">
    <property type="entry name" value="NAD(P)-binding Rossmann-fold domains"/>
    <property type="match status" value="1"/>
</dbReference>
<evidence type="ECO:0000256" key="7">
    <source>
        <dbReference type="RuleBase" id="RU003369"/>
    </source>
</evidence>
<dbReference type="Proteomes" id="UP000235963">
    <property type="component" value="Unassembled WGS sequence"/>
</dbReference>
<dbReference type="Pfam" id="PF00056">
    <property type="entry name" value="Ldh_1_N"/>
    <property type="match status" value="1"/>
</dbReference>
<evidence type="ECO:0000256" key="2">
    <source>
        <dbReference type="ARBA" id="ARBA00022533"/>
    </source>
</evidence>
<feature type="binding site" evidence="6">
    <location>
        <begin position="9"/>
        <end position="14"/>
    </location>
    <ligand>
        <name>NAD(+)</name>
        <dbReference type="ChEBI" id="CHEBI:57540"/>
    </ligand>
</feature>
<proteinExistence type="inferred from homology"/>
<feature type="binding site" evidence="6">
    <location>
        <begin position="121"/>
        <end position="123"/>
    </location>
    <ligand>
        <name>NAD(+)</name>
        <dbReference type="ChEBI" id="CHEBI:57540"/>
    </ligand>
</feature>
<evidence type="ECO:0000256" key="6">
    <source>
        <dbReference type="PIRSR" id="PIRSR000102-3"/>
    </source>
</evidence>
<feature type="domain" description="Lactate/malate dehydrogenase N-terminal" evidence="8">
    <location>
        <begin position="4"/>
        <end position="145"/>
    </location>
</feature>
<dbReference type="InterPro" id="IPR018177">
    <property type="entry name" value="L-lactate_DH_AS"/>
</dbReference>
<dbReference type="Gene3D" id="3.40.50.720">
    <property type="entry name" value="NAD(P)-binding Rossmann-like Domain"/>
    <property type="match status" value="1"/>
</dbReference>
<keyword evidence="6" id="KW-0520">NAD</keyword>
<evidence type="ECO:0000256" key="1">
    <source>
        <dbReference type="ARBA" id="ARBA00006054"/>
    </source>
</evidence>
<dbReference type="Gene3D" id="3.90.110.10">
    <property type="entry name" value="Lactate dehydrogenase/glycoside hydrolase, family 4, C-terminal"/>
    <property type="match status" value="1"/>
</dbReference>
<dbReference type="PANTHER" id="PTHR43128:SF31">
    <property type="entry name" value="L-LACTATE DEHYDROGENASE"/>
    <property type="match status" value="1"/>
</dbReference>
<evidence type="ECO:0000256" key="4">
    <source>
        <dbReference type="ARBA" id="ARBA00023002"/>
    </source>
</evidence>
<dbReference type="InterPro" id="IPR036291">
    <property type="entry name" value="NAD(P)-bd_dom_sf"/>
</dbReference>
<protein>
    <submittedName>
        <fullName evidence="10">L-lactate dehydrogenase</fullName>
    </submittedName>
</protein>
<comment type="similarity">
    <text evidence="1">Belongs to the LDH/MDH superfamily. LDH family.</text>
</comment>
<dbReference type="RefSeq" id="WP_102777028.1">
    <property type="nucleotide sequence ID" value="NZ_CBCSGP010000008.1"/>
</dbReference>
<dbReference type="PANTHER" id="PTHR43128">
    <property type="entry name" value="L-2-HYDROXYCARBOXYLATE DEHYDROGENASE (NAD(P)(+))"/>
    <property type="match status" value="1"/>
</dbReference>
<accession>A0A2N8LDG2</accession>
<feature type="binding site" evidence="6">
    <location>
        <position position="34"/>
    </location>
    <ligand>
        <name>NAD(+)</name>
        <dbReference type="ChEBI" id="CHEBI:57540"/>
    </ligand>
</feature>
<evidence type="ECO:0000256" key="5">
    <source>
        <dbReference type="PIRSR" id="PIRSR000102-1"/>
    </source>
</evidence>
<dbReference type="OrthoDB" id="9802969at2"/>
<dbReference type="Pfam" id="PF02866">
    <property type="entry name" value="Ldh_1_C"/>
    <property type="match status" value="1"/>
</dbReference>
<keyword evidence="4 7" id="KW-0560">Oxidoreductase</keyword>
<dbReference type="EMBL" id="LOCM01000011">
    <property type="protein sequence ID" value="PND48203.1"/>
    <property type="molecule type" value="Genomic_DNA"/>
</dbReference>
<dbReference type="AlphaFoldDB" id="A0A2N8LDG2"/>
<dbReference type="PROSITE" id="PS00064">
    <property type="entry name" value="L_LDH"/>
    <property type="match status" value="1"/>
</dbReference>
<dbReference type="SUPFAM" id="SSF56327">
    <property type="entry name" value="LDH C-terminal domain-like"/>
    <property type="match status" value="1"/>
</dbReference>
<dbReference type="PIRSF" id="PIRSF000102">
    <property type="entry name" value="Lac_mal_DH"/>
    <property type="match status" value="1"/>
</dbReference>
<name>A0A2N8LDG2_9STRE</name>
<dbReference type="InterPro" id="IPR015955">
    <property type="entry name" value="Lactate_DH/Glyco_Ohase_4_C"/>
</dbReference>
<dbReference type="PRINTS" id="PR00086">
    <property type="entry name" value="LLDHDRGNASE"/>
</dbReference>
<evidence type="ECO:0000256" key="3">
    <source>
        <dbReference type="ARBA" id="ARBA00022553"/>
    </source>
</evidence>
<evidence type="ECO:0000259" key="8">
    <source>
        <dbReference type="Pfam" id="PF00056"/>
    </source>
</evidence>
<reference evidence="10 11" key="1">
    <citation type="submission" date="2015-12" db="EMBL/GenBank/DDBJ databases">
        <title>Streptococcus penaeicida sp. nov.</title>
        <authorList>
            <person name="Gomez-Gil B."/>
            <person name="Morales-Covarrubias M."/>
        </authorList>
    </citation>
    <scope>NUCLEOTIDE SEQUENCE [LARGE SCALE GENOMIC DNA]</scope>
    <source>
        <strain evidence="10 11">CAIM 1838</strain>
    </source>
</reference>
<dbReference type="InterPro" id="IPR022383">
    <property type="entry name" value="Lactate/malate_DH_C"/>
</dbReference>
<dbReference type="InterPro" id="IPR001236">
    <property type="entry name" value="Lactate/malate_DH_N"/>
</dbReference>
<keyword evidence="3" id="KW-0597">Phosphoprotein</keyword>
<dbReference type="CDD" id="cd05291">
    <property type="entry name" value="HicDH_like"/>
    <property type="match status" value="1"/>
</dbReference>
<dbReference type="GO" id="GO:0004459">
    <property type="term" value="F:L-lactate dehydrogenase (NAD+) activity"/>
    <property type="evidence" value="ECO:0007669"/>
    <property type="project" value="InterPro"/>
</dbReference>
<comment type="caution">
    <text evidence="10">The sequence shown here is derived from an EMBL/GenBank/DDBJ whole genome shotgun (WGS) entry which is preliminary data.</text>
</comment>
<keyword evidence="11" id="KW-1185">Reference proteome</keyword>
<evidence type="ECO:0000313" key="11">
    <source>
        <dbReference type="Proteomes" id="UP000235963"/>
    </source>
</evidence>